<dbReference type="EC" id="2.1.1.-" evidence="6"/>
<evidence type="ECO:0000256" key="7">
    <source>
        <dbReference type="SAM" id="MobiDB-lite"/>
    </source>
</evidence>
<evidence type="ECO:0000256" key="2">
    <source>
        <dbReference type="ARBA" id="ARBA00022603"/>
    </source>
</evidence>
<feature type="domain" description="Bin3-type SAM" evidence="8">
    <location>
        <begin position="141"/>
        <end position="436"/>
    </location>
</feature>
<evidence type="ECO:0000256" key="5">
    <source>
        <dbReference type="PROSITE-ProRule" id="PRU00848"/>
    </source>
</evidence>
<accession>A0A183K4Y1</accession>
<name>A0A183K4Y1_9TREM</name>
<comment type="similarity">
    <text evidence="1 6">Belongs to the methyltransferase superfamily.</text>
</comment>
<keyword evidence="10" id="KW-1185">Reference proteome</keyword>
<dbReference type="EMBL" id="UZAK01033554">
    <property type="protein sequence ID" value="VDP38245.1"/>
    <property type="molecule type" value="Genomic_DNA"/>
</dbReference>
<keyword evidence="2 6" id="KW-0489">Methyltransferase</keyword>
<dbReference type="InterPro" id="IPR010675">
    <property type="entry name" value="Bin3_C"/>
</dbReference>
<dbReference type="PROSITE" id="PS51515">
    <property type="entry name" value="BIN3_SAM"/>
    <property type="match status" value="1"/>
</dbReference>
<feature type="compositionally biased region" description="Polar residues" evidence="7">
    <location>
        <begin position="161"/>
        <end position="181"/>
    </location>
</feature>
<reference evidence="9 10" key="2">
    <citation type="submission" date="2018-11" db="EMBL/GenBank/DDBJ databases">
        <authorList>
            <consortium name="Pathogen Informatics"/>
        </authorList>
    </citation>
    <scope>NUCLEOTIDE SEQUENCE [LARGE SCALE GENOMIC DNA]</scope>
    <source>
        <strain evidence="9">Dakar</strain>
        <strain evidence="10">Dakar, Senegal</strain>
    </source>
</reference>
<keyword evidence="4 5" id="KW-0949">S-adenosyl-L-methionine</keyword>
<organism evidence="11">
    <name type="scientific">Schistosoma curassoni</name>
    <dbReference type="NCBI Taxonomy" id="6186"/>
    <lineage>
        <taxon>Eukaryota</taxon>
        <taxon>Metazoa</taxon>
        <taxon>Spiralia</taxon>
        <taxon>Lophotrochozoa</taxon>
        <taxon>Platyhelminthes</taxon>
        <taxon>Trematoda</taxon>
        <taxon>Digenea</taxon>
        <taxon>Strigeidida</taxon>
        <taxon>Schistosomatoidea</taxon>
        <taxon>Schistosomatidae</taxon>
        <taxon>Schistosoma</taxon>
    </lineage>
</organism>
<dbReference type="AlphaFoldDB" id="A0A183K4Y1"/>
<dbReference type="GO" id="GO:0017069">
    <property type="term" value="F:snRNA binding"/>
    <property type="evidence" value="ECO:0007669"/>
    <property type="project" value="TreeGrafter"/>
</dbReference>
<feature type="region of interest" description="Disordered" evidence="7">
    <location>
        <begin position="104"/>
        <end position="196"/>
    </location>
</feature>
<dbReference type="GO" id="GO:0040031">
    <property type="term" value="P:snRNA modification"/>
    <property type="evidence" value="ECO:0007669"/>
    <property type="project" value="TreeGrafter"/>
</dbReference>
<dbReference type="InterPro" id="IPR029063">
    <property type="entry name" value="SAM-dependent_MTases_sf"/>
</dbReference>
<dbReference type="Gene3D" id="3.40.50.150">
    <property type="entry name" value="Vaccinia Virus protein VP39"/>
    <property type="match status" value="1"/>
</dbReference>
<reference evidence="11" key="1">
    <citation type="submission" date="2016-06" db="UniProtKB">
        <authorList>
            <consortium name="WormBaseParasite"/>
        </authorList>
    </citation>
    <scope>IDENTIFICATION</scope>
</reference>
<evidence type="ECO:0000313" key="9">
    <source>
        <dbReference type="EMBL" id="VDP38245.1"/>
    </source>
</evidence>
<dbReference type="InterPro" id="IPR024160">
    <property type="entry name" value="BIN3_SAM-bd_dom"/>
</dbReference>
<evidence type="ECO:0000313" key="11">
    <source>
        <dbReference type="WBParaSite" id="SCUD_0001005201-mRNA-1"/>
    </source>
</evidence>
<dbReference type="PANTHER" id="PTHR12315">
    <property type="entry name" value="BICOID-INTERACTING PROTEIN RELATED"/>
    <property type="match status" value="1"/>
</dbReference>
<dbReference type="GO" id="GO:0008171">
    <property type="term" value="F:O-methyltransferase activity"/>
    <property type="evidence" value="ECO:0007669"/>
    <property type="project" value="UniProtKB-UniRule"/>
</dbReference>
<keyword evidence="3 6" id="KW-0808">Transferase</keyword>
<dbReference type="Pfam" id="PF06859">
    <property type="entry name" value="Bin3"/>
    <property type="match status" value="1"/>
</dbReference>
<dbReference type="WBParaSite" id="SCUD_0001005201-mRNA-1">
    <property type="protein sequence ID" value="SCUD_0001005201-mRNA-1"/>
    <property type="gene ID" value="SCUD_0001005201"/>
</dbReference>
<dbReference type="Proteomes" id="UP000279833">
    <property type="component" value="Unassembled WGS sequence"/>
</dbReference>
<dbReference type="InterPro" id="IPR039772">
    <property type="entry name" value="Bin3-like"/>
</dbReference>
<dbReference type="PANTHER" id="PTHR12315:SF0">
    <property type="entry name" value="7SK SNRNA METHYLPHOSPHATE CAPPING ENZYME"/>
    <property type="match status" value="1"/>
</dbReference>
<dbReference type="SUPFAM" id="SSF53335">
    <property type="entry name" value="S-adenosyl-L-methionine-dependent methyltransferases"/>
    <property type="match status" value="1"/>
</dbReference>
<sequence length="534" mass="60752">MRHLRGSASYSREHRVSTRSYCFPQPRGLASRHFGNWYPHIAATRPPGVRHDVRLLTSFANAPGLIGSQIPLLTHLAIRPQHINRIRAKRDHSFTRSRFLNRRKRSVRASKNTLNPSDPLNLQDLMKETERRRVEGLSPLRGDSRMNTPAASVAGDVDCGSPQNHGIQTSSASKDSGSPRLNSRKLDCHSKRQSHRLIRRRPMRASKCYTVGRCTRGFIPTTGNYCDYYRRRDPNDRLPYLMPEWFVGKDVADYGCHNGTLTFGVLEKFPEVKKIDAFDCDAELIANAQSMQRERLRWDTESNIRYEKINFQVANWIDESTTNDEPEYDTIMAFSVTKWIHLNHGDPGLMRFFRRAFNRLKPGGHLILEPQPKSSYKRTRLTQAKHRSIYETLKINPSNLEPLLVDLGFSYFDTIKDPRPNEPFRRKIILCSKSYGATPASIRNDFRSEVHNWQSFNSPHSPHGREPPPVCYLPQTPVYNVGTPFTTGSSPTSRHVCASSTVLSPTVLSSVSPLIPVVDSVPTPTCEPDSTSNC</sequence>
<proteinExistence type="inferred from homology"/>
<dbReference type="CDD" id="cd02440">
    <property type="entry name" value="AdoMet_MTases"/>
    <property type="match status" value="1"/>
</dbReference>
<evidence type="ECO:0000256" key="6">
    <source>
        <dbReference type="RuleBase" id="RU367087"/>
    </source>
</evidence>
<dbReference type="GO" id="GO:0032259">
    <property type="term" value="P:methylation"/>
    <property type="evidence" value="ECO:0007669"/>
    <property type="project" value="UniProtKB-KW"/>
</dbReference>
<evidence type="ECO:0000256" key="3">
    <source>
        <dbReference type="ARBA" id="ARBA00022679"/>
    </source>
</evidence>
<dbReference type="GO" id="GO:0008173">
    <property type="term" value="F:RNA methyltransferase activity"/>
    <property type="evidence" value="ECO:0007669"/>
    <property type="project" value="UniProtKB-UniRule"/>
</dbReference>
<evidence type="ECO:0000259" key="8">
    <source>
        <dbReference type="PROSITE" id="PS51515"/>
    </source>
</evidence>
<dbReference type="STRING" id="6186.A0A183K4Y1"/>
<evidence type="ECO:0000313" key="10">
    <source>
        <dbReference type="Proteomes" id="UP000279833"/>
    </source>
</evidence>
<evidence type="ECO:0000256" key="4">
    <source>
        <dbReference type="ARBA" id="ARBA00022691"/>
    </source>
</evidence>
<feature type="compositionally biased region" description="Polar residues" evidence="7">
    <location>
        <begin position="109"/>
        <end position="120"/>
    </location>
</feature>
<gene>
    <name evidence="9" type="ORF">SCUD_LOCUS10052</name>
</gene>
<protein>
    <recommendedName>
        <fullName evidence="6">RNA methyltransferase</fullName>
        <ecNumber evidence="6">2.1.1.-</ecNumber>
    </recommendedName>
</protein>
<evidence type="ECO:0000256" key="1">
    <source>
        <dbReference type="ARBA" id="ARBA00008361"/>
    </source>
</evidence>
<feature type="compositionally biased region" description="Basic and acidic residues" evidence="7">
    <location>
        <begin position="125"/>
        <end position="135"/>
    </location>
</feature>